<protein>
    <recommendedName>
        <fullName evidence="2">Transposase Tc1-like domain-containing protein</fullName>
    </recommendedName>
</protein>
<dbReference type="GO" id="GO:0006313">
    <property type="term" value="P:DNA transposition"/>
    <property type="evidence" value="ECO:0007669"/>
    <property type="project" value="InterPro"/>
</dbReference>
<keyword evidence="4" id="KW-1185">Reference proteome</keyword>
<evidence type="ECO:0000256" key="1">
    <source>
        <dbReference type="SAM" id="MobiDB-lite"/>
    </source>
</evidence>
<proteinExistence type="predicted"/>
<dbReference type="InterPro" id="IPR002492">
    <property type="entry name" value="Transposase_Tc1-like"/>
</dbReference>
<dbReference type="GO" id="GO:0003677">
    <property type="term" value="F:DNA binding"/>
    <property type="evidence" value="ECO:0007669"/>
    <property type="project" value="InterPro"/>
</dbReference>
<reference evidence="3" key="1">
    <citation type="submission" date="2023-10" db="EMBL/GenBank/DDBJ databases">
        <title>Genome assemblies of two species of porcelain crab, Petrolisthes cinctipes and Petrolisthes manimaculis (Anomura: Porcellanidae).</title>
        <authorList>
            <person name="Angst P."/>
        </authorList>
    </citation>
    <scope>NUCLEOTIDE SEQUENCE</scope>
    <source>
        <strain evidence="3">PB745_01</strain>
        <tissue evidence="3">Gill</tissue>
    </source>
</reference>
<name>A0AAE1GE71_PETCI</name>
<dbReference type="GO" id="GO:0015074">
    <property type="term" value="P:DNA integration"/>
    <property type="evidence" value="ECO:0007669"/>
    <property type="project" value="InterPro"/>
</dbReference>
<evidence type="ECO:0000313" key="4">
    <source>
        <dbReference type="Proteomes" id="UP001286313"/>
    </source>
</evidence>
<dbReference type="Proteomes" id="UP001286313">
    <property type="component" value="Unassembled WGS sequence"/>
</dbReference>
<dbReference type="AlphaFoldDB" id="A0AAE1GE71"/>
<feature type="region of interest" description="Disordered" evidence="1">
    <location>
        <begin position="1"/>
        <end position="54"/>
    </location>
</feature>
<accession>A0AAE1GE71</accession>
<evidence type="ECO:0000313" key="3">
    <source>
        <dbReference type="EMBL" id="KAK3891030.1"/>
    </source>
</evidence>
<dbReference type="Pfam" id="PF01498">
    <property type="entry name" value="HTH_Tnp_Tc3_2"/>
    <property type="match status" value="1"/>
</dbReference>
<dbReference type="EMBL" id="JAWQEG010000377">
    <property type="protein sequence ID" value="KAK3891030.1"/>
    <property type="molecule type" value="Genomic_DNA"/>
</dbReference>
<comment type="caution">
    <text evidence="3">The sequence shown here is derived from an EMBL/GenBank/DDBJ whole genome shotgun (WGS) entry which is preliminary data.</text>
</comment>
<evidence type="ECO:0000259" key="2">
    <source>
        <dbReference type="Pfam" id="PF01498"/>
    </source>
</evidence>
<feature type="domain" description="Transposase Tc1-like" evidence="2">
    <location>
        <begin position="69"/>
        <end position="128"/>
    </location>
</feature>
<gene>
    <name evidence="3" type="ORF">Pcinc_005062</name>
</gene>
<sequence>MGTRPQVQVPGEPSHPPGNALVRHLQPGGHGDRPPEGPSYPPGRRTAPEGTGVRSLRARLHDLVDREEDERIIQAAVAQPFINAAAIMTDLGLEVSNTTVRRRLHSAGLHHRVPAMKEHLTDVHRNTR</sequence>
<organism evidence="3 4">
    <name type="scientific">Petrolisthes cinctipes</name>
    <name type="common">Flat porcelain crab</name>
    <dbReference type="NCBI Taxonomy" id="88211"/>
    <lineage>
        <taxon>Eukaryota</taxon>
        <taxon>Metazoa</taxon>
        <taxon>Ecdysozoa</taxon>
        <taxon>Arthropoda</taxon>
        <taxon>Crustacea</taxon>
        <taxon>Multicrustacea</taxon>
        <taxon>Malacostraca</taxon>
        <taxon>Eumalacostraca</taxon>
        <taxon>Eucarida</taxon>
        <taxon>Decapoda</taxon>
        <taxon>Pleocyemata</taxon>
        <taxon>Anomura</taxon>
        <taxon>Galatheoidea</taxon>
        <taxon>Porcellanidae</taxon>
        <taxon>Petrolisthes</taxon>
    </lineage>
</organism>